<keyword evidence="5" id="KW-0349">Heme</keyword>
<organism evidence="13 14">
    <name type="scientific">Methylobacter tundripaludum</name>
    <dbReference type="NCBI Taxonomy" id="173365"/>
    <lineage>
        <taxon>Bacteria</taxon>
        <taxon>Pseudomonadati</taxon>
        <taxon>Pseudomonadota</taxon>
        <taxon>Gammaproteobacteria</taxon>
        <taxon>Methylococcales</taxon>
        <taxon>Methylococcaceae</taxon>
        <taxon>Methylobacter</taxon>
    </lineage>
</organism>
<feature type="transmembrane region" description="Helical" evidence="12">
    <location>
        <begin position="264"/>
        <end position="283"/>
    </location>
</feature>
<evidence type="ECO:0000256" key="2">
    <source>
        <dbReference type="ARBA" id="ARBA00007543"/>
    </source>
</evidence>
<dbReference type="Pfam" id="PF02322">
    <property type="entry name" value="Cyt_bd_oxida_II"/>
    <property type="match status" value="1"/>
</dbReference>
<dbReference type="NCBIfam" id="TIGR00203">
    <property type="entry name" value="cydB"/>
    <property type="match status" value="1"/>
</dbReference>
<protein>
    <submittedName>
        <fullName evidence="13">Cytochrome bd-I ubiquinol oxidase subunit 2 apoprotein</fullName>
    </submittedName>
</protein>
<dbReference type="InterPro" id="IPR003317">
    <property type="entry name" value="Cyt-d_oxidase_su2"/>
</dbReference>
<sequence>MIFDYETLRLIWWALLGALLIGFAITDGFDLGVAVLLPFLGKNDTERRVIINSIGATWEGNQIWLVTGGGALFAAWPLAYSVAFSGFYFALLLTLFALFLRPIGFDYRSKLPSPKWRSNWDIALFVGGFVPALIFGVAFGNLLQGVPFHFDNDMRIFYTGSFWALLNPFALAAGLVSLSMLVMHGAVYLQLKTEGDINRRSKKVVTVSAITTLAVFAVAGIWVANIDGYHITTEILPNAPSNPLTKMVSKEPGLWLDNYAHCPMLWVIPALAFIAGAATIVLSKADRTGLAFISSSLTLASVILTAGVSMFPFLIPSSSALNSSLTVWDASSSLTTLKIMFGVTVIFLPIVVAYTTWVFRVLRGKITLEHIQQNDHTAY</sequence>
<dbReference type="GO" id="GO:0009055">
    <property type="term" value="F:electron transfer activity"/>
    <property type="evidence" value="ECO:0007669"/>
    <property type="project" value="TreeGrafter"/>
</dbReference>
<keyword evidence="8" id="KW-0249">Electron transport</keyword>
<feature type="transmembrane region" description="Helical" evidence="12">
    <location>
        <begin position="204"/>
        <end position="224"/>
    </location>
</feature>
<dbReference type="PANTHER" id="PTHR43141">
    <property type="entry name" value="CYTOCHROME BD2 SUBUNIT II"/>
    <property type="match status" value="1"/>
</dbReference>
<accession>A0A2S6GZH3</accession>
<name>A0A2S6GZH3_9GAMM</name>
<dbReference type="RefSeq" id="WP_308472031.1">
    <property type="nucleotide sequence ID" value="NZ_PTIY01000008.1"/>
</dbReference>
<dbReference type="GO" id="GO:0016682">
    <property type="term" value="F:oxidoreductase activity, acting on diphenols and related substances as donors, oxygen as acceptor"/>
    <property type="evidence" value="ECO:0007669"/>
    <property type="project" value="TreeGrafter"/>
</dbReference>
<dbReference type="GO" id="GO:0005886">
    <property type="term" value="C:plasma membrane"/>
    <property type="evidence" value="ECO:0007669"/>
    <property type="project" value="UniProtKB-SubCell"/>
</dbReference>
<keyword evidence="7" id="KW-0479">Metal-binding</keyword>
<comment type="caution">
    <text evidence="13">The sequence shown here is derived from an EMBL/GenBank/DDBJ whole genome shotgun (WGS) entry which is preliminary data.</text>
</comment>
<dbReference type="GO" id="GO:0019646">
    <property type="term" value="P:aerobic electron transport chain"/>
    <property type="evidence" value="ECO:0007669"/>
    <property type="project" value="TreeGrafter"/>
</dbReference>
<comment type="similarity">
    <text evidence="2">Belongs to the cytochrome ubiquinol oxidase subunit 2 family.</text>
</comment>
<keyword evidence="6 12" id="KW-0812">Transmembrane</keyword>
<evidence type="ECO:0000256" key="9">
    <source>
        <dbReference type="ARBA" id="ARBA00022989"/>
    </source>
</evidence>
<feature type="transmembrane region" description="Helical" evidence="12">
    <location>
        <begin position="162"/>
        <end position="183"/>
    </location>
</feature>
<evidence type="ECO:0000313" key="14">
    <source>
        <dbReference type="Proteomes" id="UP000238071"/>
    </source>
</evidence>
<evidence type="ECO:0000256" key="8">
    <source>
        <dbReference type="ARBA" id="ARBA00022982"/>
    </source>
</evidence>
<keyword evidence="9 12" id="KW-1133">Transmembrane helix</keyword>
<evidence type="ECO:0000256" key="6">
    <source>
        <dbReference type="ARBA" id="ARBA00022692"/>
    </source>
</evidence>
<evidence type="ECO:0000256" key="5">
    <source>
        <dbReference type="ARBA" id="ARBA00022617"/>
    </source>
</evidence>
<evidence type="ECO:0000256" key="3">
    <source>
        <dbReference type="ARBA" id="ARBA00022448"/>
    </source>
</evidence>
<comment type="subcellular location">
    <subcellularLocation>
        <location evidence="1">Cell membrane</location>
        <topology evidence="1">Multi-pass membrane protein</topology>
    </subcellularLocation>
</comment>
<keyword evidence="4" id="KW-1003">Cell membrane</keyword>
<keyword evidence="14" id="KW-1185">Reference proteome</keyword>
<keyword evidence="10" id="KW-0408">Iron</keyword>
<evidence type="ECO:0000256" key="7">
    <source>
        <dbReference type="ARBA" id="ARBA00022723"/>
    </source>
</evidence>
<evidence type="ECO:0000256" key="1">
    <source>
        <dbReference type="ARBA" id="ARBA00004651"/>
    </source>
</evidence>
<evidence type="ECO:0000256" key="11">
    <source>
        <dbReference type="ARBA" id="ARBA00023136"/>
    </source>
</evidence>
<evidence type="ECO:0000313" key="13">
    <source>
        <dbReference type="EMBL" id="PPK70652.1"/>
    </source>
</evidence>
<feature type="transmembrane region" description="Helical" evidence="12">
    <location>
        <begin position="122"/>
        <end position="142"/>
    </location>
</feature>
<dbReference type="AlphaFoldDB" id="A0A2S6GZH3"/>
<dbReference type="Proteomes" id="UP000238071">
    <property type="component" value="Unassembled WGS sequence"/>
</dbReference>
<keyword evidence="11 12" id="KW-0472">Membrane</keyword>
<evidence type="ECO:0000256" key="4">
    <source>
        <dbReference type="ARBA" id="ARBA00022475"/>
    </source>
</evidence>
<dbReference type="PANTHER" id="PTHR43141:SF5">
    <property type="entry name" value="CYTOCHROME BD-I UBIQUINOL OXIDASE SUBUNIT 2"/>
    <property type="match status" value="1"/>
</dbReference>
<dbReference type="GO" id="GO:0070069">
    <property type="term" value="C:cytochrome complex"/>
    <property type="evidence" value="ECO:0007669"/>
    <property type="project" value="TreeGrafter"/>
</dbReference>
<proteinExistence type="inferred from homology"/>
<keyword evidence="3" id="KW-0813">Transport</keyword>
<evidence type="ECO:0000256" key="10">
    <source>
        <dbReference type="ARBA" id="ARBA00023004"/>
    </source>
</evidence>
<feature type="transmembrane region" description="Helical" evidence="12">
    <location>
        <begin position="290"/>
        <end position="315"/>
    </location>
</feature>
<feature type="transmembrane region" description="Helical" evidence="12">
    <location>
        <begin position="335"/>
        <end position="359"/>
    </location>
</feature>
<dbReference type="GO" id="GO:0046872">
    <property type="term" value="F:metal ion binding"/>
    <property type="evidence" value="ECO:0007669"/>
    <property type="project" value="UniProtKB-KW"/>
</dbReference>
<feature type="transmembrane region" description="Helical" evidence="12">
    <location>
        <begin position="82"/>
        <end position="101"/>
    </location>
</feature>
<dbReference type="EMBL" id="PTIY01000008">
    <property type="protein sequence ID" value="PPK70652.1"/>
    <property type="molecule type" value="Genomic_DNA"/>
</dbReference>
<dbReference type="PIRSF" id="PIRSF000267">
    <property type="entry name" value="Cyt_oxidse_sub2"/>
    <property type="match status" value="1"/>
</dbReference>
<reference evidence="13 14" key="1">
    <citation type="submission" date="2018-02" db="EMBL/GenBank/DDBJ databases">
        <title>Subsurface microbial communities from deep shales in Ohio and West Virginia, USA.</title>
        <authorList>
            <person name="Wrighton K."/>
        </authorList>
    </citation>
    <scope>NUCLEOTIDE SEQUENCE [LARGE SCALE GENOMIC DNA]</scope>
    <source>
        <strain evidence="13 14">OWC-G53F</strain>
    </source>
</reference>
<evidence type="ECO:0000256" key="12">
    <source>
        <dbReference type="SAM" id="Phobius"/>
    </source>
</evidence>
<feature type="transmembrane region" description="Helical" evidence="12">
    <location>
        <begin position="12"/>
        <end position="37"/>
    </location>
</feature>
<gene>
    <name evidence="13" type="ORF">B0F88_1087</name>
</gene>